<evidence type="ECO:0000313" key="1">
    <source>
        <dbReference type="EMBL" id="TGY79832.1"/>
    </source>
</evidence>
<dbReference type="Proteomes" id="UP000306319">
    <property type="component" value="Unassembled WGS sequence"/>
</dbReference>
<protein>
    <submittedName>
        <fullName evidence="1">16S rRNA (Guanine(527)-N(7))-methyltransferase RsmG</fullName>
    </submittedName>
</protein>
<keyword evidence="2" id="KW-1185">Reference proteome</keyword>
<sequence>MEHILKYFPNLSDLQIDQFNRMIPLYAEWNEKINVISRKDISNIEINHILHSLAIAKFIKFSDGSEIMDFGSGGGFPGIPLAVLFPDVHFHLIDRIGKKMRVANEIAEAIGMKNVSTQHGDSGECHRLFDFVVSRAVMPQPDLVRLAKKNISNVQKNAIPNGIITLKGGDLTHEIMPLKDRSEIININNYFDEPFFDSKKIVYTIV</sequence>
<dbReference type="EMBL" id="SRYB01000005">
    <property type="protein sequence ID" value="TGY79832.1"/>
    <property type="molecule type" value="Genomic_DNA"/>
</dbReference>
<reference evidence="1" key="1">
    <citation type="submission" date="2019-04" db="EMBL/GenBank/DDBJ databases">
        <title>Microbes associate with the intestines of laboratory mice.</title>
        <authorList>
            <person name="Navarre W."/>
            <person name="Wong E."/>
            <person name="Huang K."/>
            <person name="Tropini C."/>
            <person name="Ng K."/>
            <person name="Yu B."/>
        </authorList>
    </citation>
    <scope>NUCLEOTIDE SEQUENCE</scope>
    <source>
        <strain evidence="1">NM04_E33</strain>
    </source>
</reference>
<accession>A0AC61RMV8</accession>
<name>A0AC61RMV8_9BACT</name>
<gene>
    <name evidence="1" type="primary">rsmG</name>
    <name evidence="1" type="ORF">E5331_05065</name>
</gene>
<evidence type="ECO:0000313" key="2">
    <source>
        <dbReference type="Proteomes" id="UP000306319"/>
    </source>
</evidence>
<proteinExistence type="predicted"/>
<comment type="caution">
    <text evidence="1">The sequence shown here is derived from an EMBL/GenBank/DDBJ whole genome shotgun (WGS) entry which is preliminary data.</text>
</comment>
<organism evidence="1 2">
    <name type="scientific">Lepagella muris</name>
    <dbReference type="NCBI Taxonomy" id="3032870"/>
    <lineage>
        <taxon>Bacteria</taxon>
        <taxon>Pseudomonadati</taxon>
        <taxon>Bacteroidota</taxon>
        <taxon>Bacteroidia</taxon>
        <taxon>Bacteroidales</taxon>
        <taxon>Muribaculaceae</taxon>
        <taxon>Lepagella</taxon>
    </lineage>
</organism>